<evidence type="ECO:0000313" key="1">
    <source>
        <dbReference type="EMBL" id="RAP70652.1"/>
    </source>
</evidence>
<dbReference type="RefSeq" id="WP_420835340.1">
    <property type="nucleotide sequence ID" value="NZ_LJAM02000291.1"/>
</dbReference>
<keyword evidence="2" id="KW-1185">Reference proteome</keyword>
<dbReference type="AlphaFoldDB" id="A0A328TMN3"/>
<organism evidence="1 2">
    <name type="scientific">Candidatus Erwinia dacicola</name>
    <dbReference type="NCBI Taxonomy" id="252393"/>
    <lineage>
        <taxon>Bacteria</taxon>
        <taxon>Pseudomonadati</taxon>
        <taxon>Pseudomonadota</taxon>
        <taxon>Gammaproteobacteria</taxon>
        <taxon>Enterobacterales</taxon>
        <taxon>Erwiniaceae</taxon>
        <taxon>Erwinia</taxon>
    </lineage>
</organism>
<sequence>MMTTKDTLLAFSTTAISLWAQNGFAQDSNEATQVVTANRFAQPISSVLAPTTVVIKEPINR</sequence>
<gene>
    <name evidence="1" type="ORF">ACZ87_02541</name>
</gene>
<accession>A0A328TMN3</accession>
<keyword evidence="1" id="KW-0675">Receptor</keyword>
<name>A0A328TMN3_9GAMM</name>
<dbReference type="EMBL" id="LJAM02000291">
    <property type="protein sequence ID" value="RAP70652.1"/>
    <property type="molecule type" value="Genomic_DNA"/>
</dbReference>
<comment type="caution">
    <text evidence="1">The sequence shown here is derived from an EMBL/GenBank/DDBJ whole genome shotgun (WGS) entry which is preliminary data.</text>
</comment>
<reference evidence="1" key="1">
    <citation type="submission" date="2018-04" db="EMBL/GenBank/DDBJ databases">
        <title>Genomes of the Obligate Erwinia dacicola and Facultative Enterobacter sp. OLF Endosymbionts of the Olive Fruit fly, Bactrocera oleae.</title>
        <authorList>
            <person name="Estes A.M."/>
            <person name="Hearn D.J."/>
            <person name="Agarwal S."/>
            <person name="Pierson E.A."/>
            <person name="Dunning-Hotopp J.C."/>
        </authorList>
    </citation>
    <scope>NUCLEOTIDE SEQUENCE [LARGE SCALE GENOMIC DNA]</scope>
    <source>
        <strain evidence="1">Oroville</strain>
    </source>
</reference>
<protein>
    <submittedName>
        <fullName evidence="1">Outer membrane vitamin B12 receptor BtuB</fullName>
    </submittedName>
</protein>
<evidence type="ECO:0000313" key="2">
    <source>
        <dbReference type="Proteomes" id="UP000244334"/>
    </source>
</evidence>
<dbReference type="Proteomes" id="UP000244334">
    <property type="component" value="Unassembled WGS sequence"/>
</dbReference>
<proteinExistence type="predicted"/>